<dbReference type="EMBL" id="AP022577">
    <property type="protein sequence ID" value="BBX87962.1"/>
    <property type="molecule type" value="Genomic_DNA"/>
</dbReference>
<sequence length="259" mass="28310">MPGIDNPLAEPGPAAVMLAGDWHGNTHRACTTVWSAALRGIRVVIQLGDFGYWTPGLGTERYLGAVEDACTKHDVILLVVDGNHEYFPGLLALPVDPDTGLRQISSHVFHLHRGLRWNWHGFTWMALGGAHSVDSHMRKEGVSWWPEEHLSDCDVARAVAGGQVDVIVSHDAPTGVHIPGLPSNLFPPSQIAIADEHRARVGTVVDATRPALMFHGHYHIRYSAWRGNTHVFGLADDSSSTRDNTLILNLVDGVEISRL</sequence>
<gene>
    <name evidence="1" type="ORF">MAUB_58350</name>
</gene>
<dbReference type="RefSeq" id="WP_138230385.1">
    <property type="nucleotide sequence ID" value="NZ_AP022577.1"/>
</dbReference>
<accession>A0ABN5Z1C1</accession>
<evidence type="ECO:0000313" key="1">
    <source>
        <dbReference type="EMBL" id="BBX87962.1"/>
    </source>
</evidence>
<dbReference type="SUPFAM" id="SSF56300">
    <property type="entry name" value="Metallo-dependent phosphatases"/>
    <property type="match status" value="1"/>
</dbReference>
<reference evidence="1 2" key="1">
    <citation type="journal article" date="2019" name="Emerg. Microbes Infect.">
        <title>Comprehensive subspecies identification of 175 nontuberculous mycobacteria species based on 7547 genomic profiles.</title>
        <authorList>
            <person name="Matsumoto Y."/>
            <person name="Kinjo T."/>
            <person name="Motooka D."/>
            <person name="Nabeya D."/>
            <person name="Jung N."/>
            <person name="Uechi K."/>
            <person name="Horii T."/>
            <person name="Iida T."/>
            <person name="Fujita J."/>
            <person name="Nakamura S."/>
        </authorList>
    </citation>
    <scope>NUCLEOTIDE SEQUENCE [LARGE SCALE GENOMIC DNA]</scope>
    <source>
        <strain evidence="1 2">JCM 15296</strain>
    </source>
</reference>
<keyword evidence="2" id="KW-1185">Reference proteome</keyword>
<dbReference type="InterPro" id="IPR029052">
    <property type="entry name" value="Metallo-depent_PP-like"/>
</dbReference>
<proteinExistence type="predicted"/>
<organism evidence="1 2">
    <name type="scientific">Mycolicibacterium aubagnense</name>
    <dbReference type="NCBI Taxonomy" id="319707"/>
    <lineage>
        <taxon>Bacteria</taxon>
        <taxon>Bacillati</taxon>
        <taxon>Actinomycetota</taxon>
        <taxon>Actinomycetes</taxon>
        <taxon>Mycobacteriales</taxon>
        <taxon>Mycobacteriaceae</taxon>
        <taxon>Mycolicibacterium</taxon>
    </lineage>
</organism>
<evidence type="ECO:0000313" key="2">
    <source>
        <dbReference type="Proteomes" id="UP000465609"/>
    </source>
</evidence>
<dbReference type="Proteomes" id="UP000465609">
    <property type="component" value="Chromosome"/>
</dbReference>
<protein>
    <recommendedName>
        <fullName evidence="3">Calcineurin-like phosphoesterase domain-containing protein</fullName>
    </recommendedName>
</protein>
<evidence type="ECO:0008006" key="3">
    <source>
        <dbReference type="Google" id="ProtNLM"/>
    </source>
</evidence>
<name>A0ABN5Z1C1_9MYCO</name>
<dbReference type="Gene3D" id="3.60.21.10">
    <property type="match status" value="1"/>
</dbReference>